<name>A0A5J6N0Z7_9PROT</name>
<dbReference type="RefSeq" id="WP_151118742.1">
    <property type="nucleotide sequence ID" value="NZ_CP042582.1"/>
</dbReference>
<evidence type="ECO:0008006" key="3">
    <source>
        <dbReference type="Google" id="ProtNLM"/>
    </source>
</evidence>
<accession>A0A5J6N0Z7</accession>
<dbReference type="AlphaFoldDB" id="A0A5J6N0Z7"/>
<evidence type="ECO:0000313" key="1">
    <source>
        <dbReference type="EMBL" id="QEX23351.1"/>
    </source>
</evidence>
<dbReference type="Proteomes" id="UP000325797">
    <property type="component" value="Chromosome"/>
</dbReference>
<sequence>MKPIVTWVLIADGKRATVWSHTGPGHGLNPVNGMAFETELHASRDIVSDKPGRVQESAYSAHHAVEPVDYHRLEKAAFAHEIAKRLDAALEAGQCKRLLLVAPPQTLAELRHSLSPKSRQAVIAEVDKDLTHLKGTDIAKHLETVLAV</sequence>
<dbReference type="InterPro" id="IPR019291">
    <property type="entry name" value="Host_attachment_protein"/>
</dbReference>
<organism evidence="1 2">
    <name type="scientific">Hypericibacter adhaerens</name>
    <dbReference type="NCBI Taxonomy" id="2602016"/>
    <lineage>
        <taxon>Bacteria</taxon>
        <taxon>Pseudomonadati</taxon>
        <taxon>Pseudomonadota</taxon>
        <taxon>Alphaproteobacteria</taxon>
        <taxon>Rhodospirillales</taxon>
        <taxon>Dongiaceae</taxon>
        <taxon>Hypericibacter</taxon>
    </lineage>
</organism>
<evidence type="ECO:0000313" key="2">
    <source>
        <dbReference type="Proteomes" id="UP000325797"/>
    </source>
</evidence>
<dbReference type="Pfam" id="PF10116">
    <property type="entry name" value="Host_attach"/>
    <property type="match status" value="1"/>
</dbReference>
<dbReference type="KEGG" id="hadh:FRZ61_32890"/>
<dbReference type="OrthoDB" id="9812459at2"/>
<reference evidence="1 2" key="1">
    <citation type="submission" date="2019-08" db="EMBL/GenBank/DDBJ databases">
        <title>Hyperibacter terrae gen. nov., sp. nov. and Hyperibacter viscosus sp. nov., two new members in the family Rhodospirillaceae isolated from the rhizosphere of Hypericum perforatum.</title>
        <authorList>
            <person name="Noviana Z."/>
        </authorList>
    </citation>
    <scope>NUCLEOTIDE SEQUENCE [LARGE SCALE GENOMIC DNA]</scope>
    <source>
        <strain evidence="1 2">R5959</strain>
    </source>
</reference>
<dbReference type="EMBL" id="CP042582">
    <property type="protein sequence ID" value="QEX23351.1"/>
    <property type="molecule type" value="Genomic_DNA"/>
</dbReference>
<proteinExistence type="predicted"/>
<keyword evidence="2" id="KW-1185">Reference proteome</keyword>
<protein>
    <recommendedName>
        <fullName evidence="3">Host attachment protein</fullName>
    </recommendedName>
</protein>
<gene>
    <name evidence="1" type="ORF">FRZ61_32890</name>
</gene>